<dbReference type="OrthoDB" id="422574at2759"/>
<dbReference type="Proteomes" id="UP000541444">
    <property type="component" value="Unassembled WGS sequence"/>
</dbReference>
<accession>A0A7J7LNG2</accession>
<name>A0A7J7LNG2_9MAGN</name>
<protein>
    <submittedName>
        <fullName evidence="1">Uncharacterized protein</fullName>
    </submittedName>
</protein>
<gene>
    <name evidence="1" type="ORF">GIB67_007553</name>
</gene>
<sequence>MGIRLPMISQAKQILQRSLFAPSVAANVPKELAKPSGGRVWVQPSNGRVFPATATVILCRLLQCFLITPVYDEYSDDYEYLGSLTDKRRDYDDFLEDEKFKFIDLSVFIDLTWKDFEARFASKATRKLHQSQVIFRACCLLGYGLRKSCENTVATSIGTSVGYDKFRGRIRGLKPKAYGIVDFDM</sequence>
<evidence type="ECO:0000313" key="2">
    <source>
        <dbReference type="Proteomes" id="UP000541444"/>
    </source>
</evidence>
<dbReference type="AlphaFoldDB" id="A0A7J7LNG2"/>
<comment type="caution">
    <text evidence="1">The sequence shown here is derived from an EMBL/GenBank/DDBJ whole genome shotgun (WGS) entry which is preliminary data.</text>
</comment>
<evidence type="ECO:0000313" key="1">
    <source>
        <dbReference type="EMBL" id="KAF6144092.1"/>
    </source>
</evidence>
<proteinExistence type="predicted"/>
<reference evidence="1 2" key="1">
    <citation type="journal article" date="2020" name="IScience">
        <title>Genome Sequencing of the Endangered Kingdonia uniflora (Circaeasteraceae, Ranunculales) Reveals Potential Mechanisms of Evolutionary Specialization.</title>
        <authorList>
            <person name="Sun Y."/>
            <person name="Deng T."/>
            <person name="Zhang A."/>
            <person name="Moore M.J."/>
            <person name="Landis J.B."/>
            <person name="Lin N."/>
            <person name="Zhang H."/>
            <person name="Zhang X."/>
            <person name="Huang J."/>
            <person name="Zhang X."/>
            <person name="Sun H."/>
            <person name="Wang H."/>
        </authorList>
    </citation>
    <scope>NUCLEOTIDE SEQUENCE [LARGE SCALE GENOMIC DNA]</scope>
    <source>
        <strain evidence="1">TB1705</strain>
        <tissue evidence="1">Leaf</tissue>
    </source>
</reference>
<organism evidence="1 2">
    <name type="scientific">Kingdonia uniflora</name>
    <dbReference type="NCBI Taxonomy" id="39325"/>
    <lineage>
        <taxon>Eukaryota</taxon>
        <taxon>Viridiplantae</taxon>
        <taxon>Streptophyta</taxon>
        <taxon>Embryophyta</taxon>
        <taxon>Tracheophyta</taxon>
        <taxon>Spermatophyta</taxon>
        <taxon>Magnoliopsida</taxon>
        <taxon>Ranunculales</taxon>
        <taxon>Circaeasteraceae</taxon>
        <taxon>Kingdonia</taxon>
    </lineage>
</organism>
<dbReference type="EMBL" id="JACGCM010002142">
    <property type="protein sequence ID" value="KAF6144092.1"/>
    <property type="molecule type" value="Genomic_DNA"/>
</dbReference>
<keyword evidence="2" id="KW-1185">Reference proteome</keyword>